<keyword evidence="3" id="KW-1185">Reference proteome</keyword>
<feature type="non-terminal residue" evidence="2">
    <location>
        <position position="154"/>
    </location>
</feature>
<reference evidence="2 3" key="1">
    <citation type="submission" date="2013-11" db="EMBL/GenBank/DDBJ databases">
        <title>Genome sequencing of Stegodyphus mimosarum.</title>
        <authorList>
            <person name="Bechsgaard J."/>
        </authorList>
    </citation>
    <scope>NUCLEOTIDE SEQUENCE [LARGE SCALE GENOMIC DNA]</scope>
</reference>
<protein>
    <submittedName>
        <fullName evidence="2">Uncharacterized protein</fullName>
    </submittedName>
</protein>
<dbReference type="OrthoDB" id="6408094at2759"/>
<organism evidence="2 3">
    <name type="scientific">Stegodyphus mimosarum</name>
    <name type="common">African social velvet spider</name>
    <dbReference type="NCBI Taxonomy" id="407821"/>
    <lineage>
        <taxon>Eukaryota</taxon>
        <taxon>Metazoa</taxon>
        <taxon>Ecdysozoa</taxon>
        <taxon>Arthropoda</taxon>
        <taxon>Chelicerata</taxon>
        <taxon>Arachnida</taxon>
        <taxon>Araneae</taxon>
        <taxon>Araneomorphae</taxon>
        <taxon>Entelegynae</taxon>
        <taxon>Eresoidea</taxon>
        <taxon>Eresidae</taxon>
        <taxon>Stegodyphus</taxon>
    </lineage>
</organism>
<feature type="region of interest" description="Disordered" evidence="1">
    <location>
        <begin position="63"/>
        <end position="102"/>
    </location>
</feature>
<feature type="compositionally biased region" description="Low complexity" evidence="1">
    <location>
        <begin position="64"/>
        <end position="79"/>
    </location>
</feature>
<name>A0A087TQ96_STEMI</name>
<feature type="region of interest" description="Disordered" evidence="1">
    <location>
        <begin position="1"/>
        <end position="51"/>
    </location>
</feature>
<evidence type="ECO:0000313" key="2">
    <source>
        <dbReference type="EMBL" id="KFM67285.1"/>
    </source>
</evidence>
<dbReference type="AlphaFoldDB" id="A0A087TQ96"/>
<gene>
    <name evidence="2" type="ORF">X975_14803</name>
</gene>
<dbReference type="EMBL" id="KK116278">
    <property type="protein sequence ID" value="KFM67285.1"/>
    <property type="molecule type" value="Genomic_DNA"/>
</dbReference>
<evidence type="ECO:0000256" key="1">
    <source>
        <dbReference type="SAM" id="MobiDB-lite"/>
    </source>
</evidence>
<proteinExistence type="predicted"/>
<evidence type="ECO:0000313" key="3">
    <source>
        <dbReference type="Proteomes" id="UP000054359"/>
    </source>
</evidence>
<accession>A0A087TQ96</accession>
<sequence length="154" mass="17198">MKTYWLHGRLKPPNTGHLQETPTLLEPSGTDLKIEPQKPELMQDPSDTRSLYSPVTFEDVSRYSPIMSPTSSTTSDIISQTGTERNNSLRLPEPSVSPKLAGYRKGTIPRLSVEAKFPVDLKKSTALSTVGVQTSPPLHCPWEITSQCLRHDRR</sequence>
<feature type="compositionally biased region" description="Polar residues" evidence="1">
    <location>
        <begin position="80"/>
        <end position="89"/>
    </location>
</feature>
<dbReference type="Proteomes" id="UP000054359">
    <property type="component" value="Unassembled WGS sequence"/>
</dbReference>